<keyword evidence="1" id="KW-0812">Transmembrane</keyword>
<feature type="transmembrane region" description="Helical" evidence="1">
    <location>
        <begin position="93"/>
        <end position="114"/>
    </location>
</feature>
<feature type="transmembrane region" description="Helical" evidence="1">
    <location>
        <begin position="53"/>
        <end position="73"/>
    </location>
</feature>
<comment type="caution">
    <text evidence="2">The sequence shown here is derived from an EMBL/GenBank/DDBJ whole genome shotgun (WGS) entry which is preliminary data.</text>
</comment>
<name>A0A5N6L6G6_9ROSI</name>
<feature type="transmembrane region" description="Helical" evidence="1">
    <location>
        <begin position="25"/>
        <end position="47"/>
    </location>
</feature>
<keyword evidence="1" id="KW-0472">Membrane</keyword>
<evidence type="ECO:0000256" key="1">
    <source>
        <dbReference type="SAM" id="Phobius"/>
    </source>
</evidence>
<dbReference type="Proteomes" id="UP000327013">
    <property type="component" value="Unassembled WGS sequence"/>
</dbReference>
<protein>
    <submittedName>
        <fullName evidence="2">Uncharacterized protein</fullName>
    </submittedName>
</protein>
<feature type="transmembrane region" description="Helical" evidence="1">
    <location>
        <begin position="120"/>
        <end position="139"/>
    </location>
</feature>
<dbReference type="PANTHER" id="PTHR46610:SF20">
    <property type="entry name" value="OS05G0181300 PROTEIN"/>
    <property type="match status" value="1"/>
</dbReference>
<gene>
    <name evidence="2" type="ORF">FH972_027165</name>
</gene>
<evidence type="ECO:0000313" key="2">
    <source>
        <dbReference type="EMBL" id="KAC2234033.1"/>
    </source>
</evidence>
<organism evidence="2 3">
    <name type="scientific">Carpinus fangiana</name>
    <dbReference type="NCBI Taxonomy" id="176857"/>
    <lineage>
        <taxon>Eukaryota</taxon>
        <taxon>Viridiplantae</taxon>
        <taxon>Streptophyta</taxon>
        <taxon>Embryophyta</taxon>
        <taxon>Tracheophyta</taxon>
        <taxon>Spermatophyta</taxon>
        <taxon>Magnoliopsida</taxon>
        <taxon>eudicotyledons</taxon>
        <taxon>Gunneridae</taxon>
        <taxon>Pentapetalae</taxon>
        <taxon>rosids</taxon>
        <taxon>fabids</taxon>
        <taxon>Fagales</taxon>
        <taxon>Betulaceae</taxon>
        <taxon>Carpinus</taxon>
    </lineage>
</organism>
<dbReference type="OrthoDB" id="1740076at2759"/>
<dbReference type="PANTHER" id="PTHR46610">
    <property type="entry name" value="OS05G0181300 PROTEIN"/>
    <property type="match status" value="1"/>
</dbReference>
<accession>A0A5N6L6G6</accession>
<evidence type="ECO:0000313" key="3">
    <source>
        <dbReference type="Proteomes" id="UP000327013"/>
    </source>
</evidence>
<sequence>MSTSRCNNHNTVPPSRNVDSKDNGLKFFPCFAFLNLTISSVGTIYRAYTHNDIPMIAFIVFVYFAYFWLDHCFTAINKLPPSDNSSKKKRLQFTVWILSTAILFGFACEFATFLNLPATLSISGISLAISFCLFYSYFIHDNQTNTG</sequence>
<dbReference type="AlphaFoldDB" id="A0A5N6L6G6"/>
<dbReference type="InterPro" id="IPR045501">
    <property type="entry name" value="DUF6490"/>
</dbReference>
<reference evidence="2 3" key="1">
    <citation type="submission" date="2019-06" db="EMBL/GenBank/DDBJ databases">
        <title>A chromosomal-level reference genome of Carpinus fangiana (Coryloideae, Betulaceae).</title>
        <authorList>
            <person name="Yang X."/>
            <person name="Wang Z."/>
            <person name="Zhang L."/>
            <person name="Hao G."/>
            <person name="Liu J."/>
            <person name="Yang Y."/>
        </authorList>
    </citation>
    <scope>NUCLEOTIDE SEQUENCE [LARGE SCALE GENOMIC DNA]</scope>
    <source>
        <strain evidence="2">Cfa_2016G</strain>
        <tissue evidence="2">Leaf</tissue>
    </source>
</reference>
<keyword evidence="1" id="KW-1133">Transmembrane helix</keyword>
<keyword evidence="3" id="KW-1185">Reference proteome</keyword>
<dbReference type="EMBL" id="VIBQ01000653">
    <property type="protein sequence ID" value="KAC2234033.1"/>
    <property type="molecule type" value="Genomic_DNA"/>
</dbReference>
<proteinExistence type="predicted"/>